<reference evidence="1 2" key="1">
    <citation type="journal article" date="2022" name="Hortic Res">
        <title>A haplotype resolved chromosomal level avocado genome allows analysis of novel avocado genes.</title>
        <authorList>
            <person name="Nath O."/>
            <person name="Fletcher S.J."/>
            <person name="Hayward A."/>
            <person name="Shaw L.M."/>
            <person name="Masouleh A.K."/>
            <person name="Furtado A."/>
            <person name="Henry R.J."/>
            <person name="Mitter N."/>
        </authorList>
    </citation>
    <scope>NUCLEOTIDE SEQUENCE [LARGE SCALE GENOMIC DNA]</scope>
    <source>
        <strain evidence="2">cv. Hass</strain>
    </source>
</reference>
<protein>
    <submittedName>
        <fullName evidence="1">Uncharacterized protein</fullName>
    </submittedName>
</protein>
<dbReference type="Proteomes" id="UP001234297">
    <property type="component" value="Chromosome 5"/>
</dbReference>
<keyword evidence="2" id="KW-1185">Reference proteome</keyword>
<gene>
    <name evidence="1" type="ORF">MRB53_016459</name>
</gene>
<accession>A0ACC2M2E6</accession>
<comment type="caution">
    <text evidence="1">The sequence shown here is derived from an EMBL/GenBank/DDBJ whole genome shotgun (WGS) entry which is preliminary data.</text>
</comment>
<evidence type="ECO:0000313" key="1">
    <source>
        <dbReference type="EMBL" id="KAJ8639765.1"/>
    </source>
</evidence>
<sequence>MGKAFRSKGDRLTAVHLMQPPVDVQIPLGRILSEEEPTIGVAQLLKNIEAFASGWNSSDSGFQVTDSNSVESVSGLMSGFLVAIENYHGAHYLEAILDRKTKEATLLIKKLLQDTLRREKMTVNMRIRPGFATLFELRSMAKMLGSDQMSLMRNQDALILAITGYILAVENFATSGSGGPFSWEEEHSLKEAIVDAILENPTAANFQFLHGLEEELEANLKKDNWDDEETGHDNKLVCSDMQMRLELRDRVDHVIKIFHKLSSLKRNDLGFSEGLLTLESNFTSDAYTGRGLLYKRLTMALANYDIIGLEYHSSAVGRFLKSGFGRFGLGQAKPKLVDQSVLLIFVVGGINGREVHEAWEVVSESSGPDVELILGGTTLLTPDNIFDLLLGSSSFI</sequence>
<evidence type="ECO:0000313" key="2">
    <source>
        <dbReference type="Proteomes" id="UP001234297"/>
    </source>
</evidence>
<organism evidence="1 2">
    <name type="scientific">Persea americana</name>
    <name type="common">Avocado</name>
    <dbReference type="NCBI Taxonomy" id="3435"/>
    <lineage>
        <taxon>Eukaryota</taxon>
        <taxon>Viridiplantae</taxon>
        <taxon>Streptophyta</taxon>
        <taxon>Embryophyta</taxon>
        <taxon>Tracheophyta</taxon>
        <taxon>Spermatophyta</taxon>
        <taxon>Magnoliopsida</taxon>
        <taxon>Magnoliidae</taxon>
        <taxon>Laurales</taxon>
        <taxon>Lauraceae</taxon>
        <taxon>Persea</taxon>
    </lineage>
</organism>
<name>A0ACC2M2E6_PERAE</name>
<proteinExistence type="predicted"/>
<dbReference type="EMBL" id="CM056813">
    <property type="protein sequence ID" value="KAJ8639765.1"/>
    <property type="molecule type" value="Genomic_DNA"/>
</dbReference>